<gene>
    <name evidence="2" type="ORF">EYF80_022287</name>
</gene>
<reference evidence="2 3" key="1">
    <citation type="submission" date="2019-03" db="EMBL/GenBank/DDBJ databases">
        <title>First draft genome of Liparis tanakae, snailfish: a comprehensive survey of snailfish specific genes.</title>
        <authorList>
            <person name="Kim W."/>
            <person name="Song I."/>
            <person name="Jeong J.-H."/>
            <person name="Kim D."/>
            <person name="Kim S."/>
            <person name="Ryu S."/>
            <person name="Song J.Y."/>
            <person name="Lee S.K."/>
        </authorList>
    </citation>
    <scope>NUCLEOTIDE SEQUENCE [LARGE SCALE GENOMIC DNA]</scope>
    <source>
        <tissue evidence="2">Muscle</tissue>
    </source>
</reference>
<keyword evidence="3" id="KW-1185">Reference proteome</keyword>
<feature type="region of interest" description="Disordered" evidence="1">
    <location>
        <begin position="149"/>
        <end position="178"/>
    </location>
</feature>
<evidence type="ECO:0000313" key="3">
    <source>
        <dbReference type="Proteomes" id="UP000314294"/>
    </source>
</evidence>
<feature type="region of interest" description="Disordered" evidence="1">
    <location>
        <begin position="231"/>
        <end position="256"/>
    </location>
</feature>
<protein>
    <submittedName>
        <fullName evidence="2">Uncharacterized protein</fullName>
    </submittedName>
</protein>
<sequence length="342" mass="36449">MVSSASINPTGVGLGMSSEVYAGRILRVSIGVQHEAGEGAVLVVVAPVRFSAVQLDVNLVPGLEVQDGTVAGVVVVLIGVLGDGTGSHLEEEKRTFLLRKQVSPHAGSISASHQHMSGIERNLWDRVVSGSADGTVWPINTGSSVCTRCPSVTGRTSRSRWSGLAQRTPRTHPPDASRLSLGTLDEGWKRLNQAVVFDRVGCLGRSRGRGRGPVGVAHHLTGPEHLVAGRGPGGVHHDRDQNHQHQHQRDTTNTSCDHLRSADSLCPPERMVFQPAVVGSIPLTKATSGYQADPRLLQHLHAVEHVRLLTFGLTEGKSNITALFEVSHSGGVALLKHDVLDQ</sequence>
<accession>A0A4Z2HPI1</accession>
<proteinExistence type="predicted"/>
<dbReference type="EMBL" id="SRLO01000203">
    <property type="protein sequence ID" value="TNN67481.1"/>
    <property type="molecule type" value="Genomic_DNA"/>
</dbReference>
<dbReference type="AlphaFoldDB" id="A0A4Z2HPI1"/>
<dbReference type="Proteomes" id="UP000314294">
    <property type="component" value="Unassembled WGS sequence"/>
</dbReference>
<organism evidence="2 3">
    <name type="scientific">Liparis tanakae</name>
    <name type="common">Tanaka's snailfish</name>
    <dbReference type="NCBI Taxonomy" id="230148"/>
    <lineage>
        <taxon>Eukaryota</taxon>
        <taxon>Metazoa</taxon>
        <taxon>Chordata</taxon>
        <taxon>Craniata</taxon>
        <taxon>Vertebrata</taxon>
        <taxon>Euteleostomi</taxon>
        <taxon>Actinopterygii</taxon>
        <taxon>Neopterygii</taxon>
        <taxon>Teleostei</taxon>
        <taxon>Neoteleostei</taxon>
        <taxon>Acanthomorphata</taxon>
        <taxon>Eupercaria</taxon>
        <taxon>Perciformes</taxon>
        <taxon>Cottioidei</taxon>
        <taxon>Cottales</taxon>
        <taxon>Liparidae</taxon>
        <taxon>Liparis</taxon>
    </lineage>
</organism>
<evidence type="ECO:0000313" key="2">
    <source>
        <dbReference type="EMBL" id="TNN67481.1"/>
    </source>
</evidence>
<comment type="caution">
    <text evidence="2">The sequence shown here is derived from an EMBL/GenBank/DDBJ whole genome shotgun (WGS) entry which is preliminary data.</text>
</comment>
<feature type="compositionally biased region" description="Basic and acidic residues" evidence="1">
    <location>
        <begin position="235"/>
        <end position="250"/>
    </location>
</feature>
<name>A0A4Z2HPI1_9TELE</name>
<evidence type="ECO:0000256" key="1">
    <source>
        <dbReference type="SAM" id="MobiDB-lite"/>
    </source>
</evidence>